<evidence type="ECO:0000259" key="6">
    <source>
        <dbReference type="Pfam" id="PF00324"/>
    </source>
</evidence>
<feature type="transmembrane region" description="Helical" evidence="5">
    <location>
        <begin position="71"/>
        <end position="89"/>
    </location>
</feature>
<dbReference type="RefSeq" id="WP_338091998.1">
    <property type="nucleotide sequence ID" value="NZ_JACHVP010000001.1"/>
</dbReference>
<dbReference type="EMBL" id="JACHVP010000001">
    <property type="protein sequence ID" value="MBB2966172.1"/>
    <property type="molecule type" value="Genomic_DNA"/>
</dbReference>
<evidence type="ECO:0000313" key="7">
    <source>
        <dbReference type="EMBL" id="MBB2966172.1"/>
    </source>
</evidence>
<evidence type="ECO:0000256" key="3">
    <source>
        <dbReference type="ARBA" id="ARBA00022989"/>
    </source>
</evidence>
<dbReference type="GO" id="GO:0016020">
    <property type="term" value="C:membrane"/>
    <property type="evidence" value="ECO:0007669"/>
    <property type="project" value="UniProtKB-SubCell"/>
</dbReference>
<feature type="transmembrane region" description="Helical" evidence="5">
    <location>
        <begin position="187"/>
        <end position="206"/>
    </location>
</feature>
<dbReference type="Gene3D" id="1.20.1740.10">
    <property type="entry name" value="Amino acid/polyamine transporter I"/>
    <property type="match status" value="1"/>
</dbReference>
<organism evidence="7 8">
    <name type="scientific">Leifsonia aquatica</name>
    <name type="common">Corynebacterium aquaticum</name>
    <dbReference type="NCBI Taxonomy" id="144185"/>
    <lineage>
        <taxon>Bacteria</taxon>
        <taxon>Bacillati</taxon>
        <taxon>Actinomycetota</taxon>
        <taxon>Actinomycetes</taxon>
        <taxon>Micrococcales</taxon>
        <taxon>Microbacteriaceae</taxon>
        <taxon>Leifsonia</taxon>
    </lineage>
</organism>
<feature type="transmembrane region" description="Helical" evidence="5">
    <location>
        <begin position="451"/>
        <end position="472"/>
    </location>
</feature>
<dbReference type="InterPro" id="IPR004841">
    <property type="entry name" value="AA-permease/SLC12A_dom"/>
</dbReference>
<dbReference type="PANTHER" id="PTHR42770">
    <property type="entry name" value="AMINO ACID TRANSPORTER-RELATED"/>
    <property type="match status" value="1"/>
</dbReference>
<gene>
    <name evidence="7" type="ORF">FHX33_000904</name>
</gene>
<feature type="transmembrane region" description="Helical" evidence="5">
    <location>
        <begin position="426"/>
        <end position="445"/>
    </location>
</feature>
<evidence type="ECO:0000256" key="1">
    <source>
        <dbReference type="ARBA" id="ARBA00004141"/>
    </source>
</evidence>
<evidence type="ECO:0000256" key="4">
    <source>
        <dbReference type="ARBA" id="ARBA00023136"/>
    </source>
</evidence>
<keyword evidence="4 5" id="KW-0472">Membrane</keyword>
<feature type="transmembrane region" description="Helical" evidence="5">
    <location>
        <begin position="388"/>
        <end position="414"/>
    </location>
</feature>
<comment type="subcellular location">
    <subcellularLocation>
        <location evidence="1">Membrane</location>
        <topology evidence="1">Multi-pass membrane protein</topology>
    </subcellularLocation>
</comment>
<feature type="transmembrane region" description="Helical" evidence="5">
    <location>
        <begin position="110"/>
        <end position="137"/>
    </location>
</feature>
<accession>A0A7W4YI92</accession>
<name>A0A7W4YI92_LEIAQ</name>
<protein>
    <submittedName>
        <fullName evidence="7">Amino acid transporter</fullName>
    </submittedName>
</protein>
<dbReference type="AlphaFoldDB" id="A0A7W4YI92"/>
<feature type="transmembrane region" description="Helical" evidence="5">
    <location>
        <begin position="315"/>
        <end position="340"/>
    </location>
</feature>
<keyword evidence="8" id="KW-1185">Reference proteome</keyword>
<keyword evidence="2 5" id="KW-0812">Transmembrane</keyword>
<feature type="transmembrane region" description="Helical" evidence="5">
    <location>
        <begin position="361"/>
        <end position="382"/>
    </location>
</feature>
<feature type="domain" description="Amino acid permease/ SLC12A" evidence="6">
    <location>
        <begin position="45"/>
        <end position="414"/>
    </location>
</feature>
<reference evidence="7 8" key="1">
    <citation type="submission" date="2020-08" db="EMBL/GenBank/DDBJ databases">
        <title>Sequencing the genomes of 1000 actinobacteria strains.</title>
        <authorList>
            <person name="Klenk H.-P."/>
        </authorList>
    </citation>
    <scope>NUCLEOTIDE SEQUENCE [LARGE SCALE GENOMIC DNA]</scope>
    <source>
        <strain evidence="7 8">DSM 20146</strain>
    </source>
</reference>
<evidence type="ECO:0000256" key="2">
    <source>
        <dbReference type="ARBA" id="ARBA00022692"/>
    </source>
</evidence>
<keyword evidence="3 5" id="KW-1133">Transmembrane helix</keyword>
<dbReference type="Pfam" id="PF00324">
    <property type="entry name" value="AA_permease"/>
    <property type="match status" value="1"/>
</dbReference>
<proteinExistence type="predicted"/>
<evidence type="ECO:0000256" key="5">
    <source>
        <dbReference type="SAM" id="Phobius"/>
    </source>
</evidence>
<dbReference type="InterPro" id="IPR050367">
    <property type="entry name" value="APC_superfamily"/>
</dbReference>
<dbReference type="Proteomes" id="UP000538196">
    <property type="component" value="Unassembled WGS sequence"/>
</dbReference>
<feature type="transmembrane region" description="Helical" evidence="5">
    <location>
        <begin position="260"/>
        <end position="280"/>
    </location>
</feature>
<feature type="transmembrane region" description="Helical" evidence="5">
    <location>
        <begin position="226"/>
        <end position="248"/>
    </location>
</feature>
<dbReference type="PANTHER" id="PTHR42770:SF16">
    <property type="entry name" value="AMINO ACID PERMEASE"/>
    <property type="match status" value="1"/>
</dbReference>
<sequence length="499" mass="51002">MTAHPPVTALSRAIADPRPVDGLPARSPLAGLDRRSLGFVDVLAQSVGAVAPSAAAATCPVLVAARAGSGTLLAFLLAAVLMALVAYAVNQFTRRMAATGSLYTFAARGLGVRAGFATSAAMLVGYGFVAMFALLGAAYYSLTLLSHASPGLAGSRGLVLLLLVGFGALCLLVLWRGIRLSTRVTLVIELLSIAAILVLIAVLLVRVPGSSFWNVALPRDVGLPQLAAGTTVAVTAFVGFESAATLGAESRRPFATIPRTIRWTVIAAGVLYLLSAYTQLAGFDALGGDLAGSDSPVNDLAARAGVEWIGLLLDAALACSFLACALASTTALARVLFSLGREGIAPRALGRTHRRFRTPHIALAVGLAAEVAVPAVLVASGMGAWQAMGVIVVCAAAGYMTAYALVCVATPFFLRRIGELTIGPAVAAGIAAAGLIAALGLDLWLEVSGTRWLAVVLLAAVAAIAAILYLLCRRRRADALGRIGLYDEPTTGDVLGGAP</sequence>
<dbReference type="GO" id="GO:0055085">
    <property type="term" value="P:transmembrane transport"/>
    <property type="evidence" value="ECO:0007669"/>
    <property type="project" value="InterPro"/>
</dbReference>
<comment type="caution">
    <text evidence="7">The sequence shown here is derived from an EMBL/GenBank/DDBJ whole genome shotgun (WGS) entry which is preliminary data.</text>
</comment>
<feature type="transmembrane region" description="Helical" evidence="5">
    <location>
        <begin position="157"/>
        <end position="175"/>
    </location>
</feature>
<evidence type="ECO:0000313" key="8">
    <source>
        <dbReference type="Proteomes" id="UP000538196"/>
    </source>
</evidence>
<dbReference type="PIRSF" id="PIRSF006060">
    <property type="entry name" value="AA_transporter"/>
    <property type="match status" value="1"/>
</dbReference>